<name>A0A0M8PB29_9EURO</name>
<dbReference type="Proteomes" id="UP000037696">
    <property type="component" value="Unassembled WGS sequence"/>
</dbReference>
<evidence type="ECO:0000313" key="2">
    <source>
        <dbReference type="Proteomes" id="UP000037696"/>
    </source>
</evidence>
<evidence type="ECO:0000313" key="1">
    <source>
        <dbReference type="EMBL" id="KOS44964.1"/>
    </source>
</evidence>
<comment type="caution">
    <text evidence="1">The sequence shown here is derived from an EMBL/GenBank/DDBJ whole genome shotgun (WGS) entry which is preliminary data.</text>
</comment>
<gene>
    <name evidence="1" type="ORF">ACN38_g4121</name>
</gene>
<protein>
    <submittedName>
        <fullName evidence="1">Uncharacterized protein</fullName>
    </submittedName>
</protein>
<sequence>MQDTCANPKSPVTMSSDKLEGRIRGFRLFIIGSHLGQVSEESKVGQDRINMHLGIRSCYQGPIILTYSTS</sequence>
<reference evidence="1 2" key="1">
    <citation type="submission" date="2015-08" db="EMBL/GenBank/DDBJ databases">
        <title>Genome sequencing of Penicillium nordicum.</title>
        <authorList>
            <person name="Nguyen H.D."/>
            <person name="Seifert K.A."/>
        </authorList>
    </citation>
    <scope>NUCLEOTIDE SEQUENCE [LARGE SCALE GENOMIC DNA]</scope>
    <source>
        <strain evidence="1 2">DAOMC 185683</strain>
    </source>
</reference>
<accession>A0A0M8PB29</accession>
<dbReference type="AlphaFoldDB" id="A0A0M8PB29"/>
<organism evidence="1 2">
    <name type="scientific">Penicillium nordicum</name>
    <dbReference type="NCBI Taxonomy" id="229535"/>
    <lineage>
        <taxon>Eukaryota</taxon>
        <taxon>Fungi</taxon>
        <taxon>Dikarya</taxon>
        <taxon>Ascomycota</taxon>
        <taxon>Pezizomycotina</taxon>
        <taxon>Eurotiomycetes</taxon>
        <taxon>Eurotiomycetidae</taxon>
        <taxon>Eurotiales</taxon>
        <taxon>Aspergillaceae</taxon>
        <taxon>Penicillium</taxon>
    </lineage>
</organism>
<keyword evidence="2" id="KW-1185">Reference proteome</keyword>
<proteinExistence type="predicted"/>
<dbReference type="EMBL" id="LHQQ01000051">
    <property type="protein sequence ID" value="KOS44964.1"/>
    <property type="molecule type" value="Genomic_DNA"/>
</dbReference>